<feature type="transmembrane region" description="Helical" evidence="1">
    <location>
        <begin position="146"/>
        <end position="164"/>
    </location>
</feature>
<accession>A0A9D9HJI4</accession>
<dbReference type="EMBL" id="JADIMK010000008">
    <property type="protein sequence ID" value="MBO8455003.1"/>
    <property type="molecule type" value="Genomic_DNA"/>
</dbReference>
<feature type="transmembrane region" description="Helical" evidence="1">
    <location>
        <begin position="43"/>
        <end position="64"/>
    </location>
</feature>
<keyword evidence="1" id="KW-0472">Membrane</keyword>
<feature type="transmembrane region" description="Helical" evidence="1">
    <location>
        <begin position="85"/>
        <end position="106"/>
    </location>
</feature>
<comment type="caution">
    <text evidence="2">The sequence shown here is derived from an EMBL/GenBank/DDBJ whole genome shotgun (WGS) entry which is preliminary data.</text>
</comment>
<reference evidence="2" key="1">
    <citation type="submission" date="2020-10" db="EMBL/GenBank/DDBJ databases">
        <authorList>
            <person name="Gilroy R."/>
        </authorList>
    </citation>
    <scope>NUCLEOTIDE SEQUENCE</scope>
    <source>
        <strain evidence="2">B1-3475</strain>
    </source>
</reference>
<evidence type="ECO:0000256" key="1">
    <source>
        <dbReference type="SAM" id="Phobius"/>
    </source>
</evidence>
<evidence type="ECO:0000313" key="3">
    <source>
        <dbReference type="Proteomes" id="UP000823617"/>
    </source>
</evidence>
<organism evidence="2 3">
    <name type="scientific">Candidatus Cryptobacteroides intestinigallinarum</name>
    <dbReference type="NCBI Taxonomy" id="2840767"/>
    <lineage>
        <taxon>Bacteria</taxon>
        <taxon>Pseudomonadati</taxon>
        <taxon>Bacteroidota</taxon>
        <taxon>Bacteroidia</taxon>
        <taxon>Bacteroidales</taxon>
        <taxon>Candidatus Cryptobacteroides</taxon>
    </lineage>
</organism>
<dbReference type="AlphaFoldDB" id="A0A9D9HJI4"/>
<feature type="transmembrane region" description="Helical" evidence="1">
    <location>
        <begin position="9"/>
        <end position="31"/>
    </location>
</feature>
<name>A0A9D9HJI4_9BACT</name>
<gene>
    <name evidence="2" type="ORF">IAC08_01185</name>
</gene>
<evidence type="ECO:0000313" key="2">
    <source>
        <dbReference type="EMBL" id="MBO8455003.1"/>
    </source>
</evidence>
<dbReference type="InterPro" id="IPR025250">
    <property type="entry name" value="DUF4199"/>
</dbReference>
<sequence>MDETINRKILWNNAGKAGAILGIATAALMFIDQALSGLQTIGLLLRAVIWVIRFVGCILLMRYFMQRLCARYSGVTNSDTFRYGMIIAFLSGLIYSAFILANILIISPDLIDKQFDLIIQSYSSFLDSNTLSSVEQMKSIYPQTAFFSQLIYCFLYGTALSAILSRYIPKTDPFANYTGTDNDSYRKGNGEN</sequence>
<protein>
    <submittedName>
        <fullName evidence="2">DUF4199 domain-containing protein</fullName>
    </submittedName>
</protein>
<keyword evidence="1" id="KW-0812">Transmembrane</keyword>
<proteinExistence type="predicted"/>
<dbReference type="Proteomes" id="UP000823617">
    <property type="component" value="Unassembled WGS sequence"/>
</dbReference>
<keyword evidence="1" id="KW-1133">Transmembrane helix</keyword>
<reference evidence="2" key="2">
    <citation type="journal article" date="2021" name="PeerJ">
        <title>Extensive microbial diversity within the chicken gut microbiome revealed by metagenomics and culture.</title>
        <authorList>
            <person name="Gilroy R."/>
            <person name="Ravi A."/>
            <person name="Getino M."/>
            <person name="Pursley I."/>
            <person name="Horton D.L."/>
            <person name="Alikhan N.F."/>
            <person name="Baker D."/>
            <person name="Gharbi K."/>
            <person name="Hall N."/>
            <person name="Watson M."/>
            <person name="Adriaenssens E.M."/>
            <person name="Foster-Nyarko E."/>
            <person name="Jarju S."/>
            <person name="Secka A."/>
            <person name="Antonio M."/>
            <person name="Oren A."/>
            <person name="Chaudhuri R.R."/>
            <person name="La Ragione R."/>
            <person name="Hildebrand F."/>
            <person name="Pallen M.J."/>
        </authorList>
    </citation>
    <scope>NUCLEOTIDE SEQUENCE</scope>
    <source>
        <strain evidence="2">B1-3475</strain>
    </source>
</reference>
<dbReference type="Pfam" id="PF13858">
    <property type="entry name" value="DUF4199"/>
    <property type="match status" value="1"/>
</dbReference>